<evidence type="ECO:0000259" key="1">
    <source>
        <dbReference type="Pfam" id="PF02463"/>
    </source>
</evidence>
<accession>A0A098YMW8</accession>
<dbReference type="PANTHER" id="PTHR32182">
    <property type="entry name" value="DNA REPLICATION AND REPAIR PROTEIN RECF"/>
    <property type="match status" value="1"/>
</dbReference>
<evidence type="ECO:0000313" key="2">
    <source>
        <dbReference type="EMBL" id="KGI21110.1"/>
    </source>
</evidence>
<dbReference type="SUPFAM" id="SSF52540">
    <property type="entry name" value="P-loop containing nucleoside triphosphate hydrolases"/>
    <property type="match status" value="1"/>
</dbReference>
<gene>
    <name evidence="2" type="ORF">HMPREF9304_12120</name>
</gene>
<sequence length="468" mass="54252">MKGIEIKNFKAFNNASIVLGDLAVSEHKNILCYGENGSGKTSIYEAIKFFFFKERIIKEKVPNIKVGEERKAEIRQLESNYRNKSMIEEDIFIEVDGMSIESFNFDEQEVYMVSGKDLQVSNEIDILELLNNCYLTRNTIIGEEGCEELIIHEVNRLLSKYFHSDIEICLSQDQGNKIVIEDRIRGLRLDRFFNDFFNESIIHVIKLLLILSSVSLLQDSKKKSLLVFDDIVTSMDNSYRSFLYRYIQNEFNDFQIIILTHSTSFFNLCEHWINEKDKSNQWVIQGIYEYGGRHKIYTKGRLSTENIKKKIDENEDITTLGNETRQLFEMLVQQFCMLTMIGAKEETDKLISEISKNEQNGSFYITEQDIQTSTDLLKSIRNLLSNCPADQQLSKIKQKIDTFDNKKTNRLSSWLDEMKMYQKSTLHQASHGHTGLPDISSSEIKASLQVLSQLESAIKKMKIGKIQV</sequence>
<dbReference type="Pfam" id="PF02463">
    <property type="entry name" value="SMC_N"/>
    <property type="match status" value="1"/>
</dbReference>
<reference evidence="2 3" key="1">
    <citation type="submission" date="2014-07" db="EMBL/GenBank/DDBJ databases">
        <authorList>
            <person name="McCorrison J."/>
            <person name="Sanka R."/>
            <person name="Torralba M."/>
            <person name="Gillis M."/>
            <person name="Haft D.H."/>
            <person name="Methe B."/>
            <person name="Sutton G."/>
            <person name="Nelson K.E."/>
        </authorList>
    </citation>
    <scope>NUCLEOTIDE SEQUENCE [LARGE SCALE GENOMIC DNA]</scope>
    <source>
        <strain evidence="2 3">S9-PR14</strain>
    </source>
</reference>
<dbReference type="OrthoDB" id="1023918at2"/>
<name>A0A098YMW8_9BACT</name>
<evidence type="ECO:0000313" key="3">
    <source>
        <dbReference type="Proteomes" id="UP000029723"/>
    </source>
</evidence>
<dbReference type="AlphaFoldDB" id="A0A098YMW8"/>
<dbReference type="PANTHER" id="PTHR32182:SF0">
    <property type="entry name" value="DNA REPLICATION AND REPAIR PROTEIN RECF"/>
    <property type="match status" value="1"/>
</dbReference>
<protein>
    <recommendedName>
        <fullName evidence="1">RecF/RecN/SMC N-terminal domain-containing protein</fullName>
    </recommendedName>
</protein>
<comment type="caution">
    <text evidence="2">The sequence shown here is derived from an EMBL/GenBank/DDBJ whole genome shotgun (WGS) entry which is preliminary data.</text>
</comment>
<dbReference type="EMBL" id="JRPQ01000195">
    <property type="protein sequence ID" value="KGI21110.1"/>
    <property type="molecule type" value="Genomic_DNA"/>
</dbReference>
<dbReference type="GO" id="GO:0006302">
    <property type="term" value="P:double-strand break repair"/>
    <property type="evidence" value="ECO:0007669"/>
    <property type="project" value="TreeGrafter"/>
</dbReference>
<organism evidence="2 3">
    <name type="scientific">Hoylesella timonensis S9-PR14</name>
    <dbReference type="NCBI Taxonomy" id="1401062"/>
    <lineage>
        <taxon>Bacteria</taxon>
        <taxon>Pseudomonadati</taxon>
        <taxon>Bacteroidota</taxon>
        <taxon>Bacteroidia</taxon>
        <taxon>Bacteroidales</taxon>
        <taxon>Prevotellaceae</taxon>
        <taxon>Hoylesella</taxon>
    </lineage>
</organism>
<dbReference type="RefSeq" id="WP_036929279.1">
    <property type="nucleotide sequence ID" value="NZ_JRPQ01000195.1"/>
</dbReference>
<dbReference type="Gene3D" id="3.40.50.300">
    <property type="entry name" value="P-loop containing nucleotide triphosphate hydrolases"/>
    <property type="match status" value="2"/>
</dbReference>
<dbReference type="Proteomes" id="UP000029723">
    <property type="component" value="Unassembled WGS sequence"/>
</dbReference>
<dbReference type="GO" id="GO:0000731">
    <property type="term" value="P:DNA synthesis involved in DNA repair"/>
    <property type="evidence" value="ECO:0007669"/>
    <property type="project" value="TreeGrafter"/>
</dbReference>
<dbReference type="InterPro" id="IPR003395">
    <property type="entry name" value="RecF/RecN/SMC_N"/>
</dbReference>
<proteinExistence type="predicted"/>
<feature type="domain" description="RecF/RecN/SMC N-terminal" evidence="1">
    <location>
        <begin position="2"/>
        <end position="273"/>
    </location>
</feature>
<dbReference type="InterPro" id="IPR027417">
    <property type="entry name" value="P-loop_NTPase"/>
</dbReference>